<organism evidence="6 7">
    <name type="scientific">Sumerlaea chitinivorans</name>
    <dbReference type="NCBI Taxonomy" id="2250252"/>
    <lineage>
        <taxon>Bacteria</taxon>
        <taxon>Candidatus Sumerlaeota</taxon>
        <taxon>Candidatus Sumerlaeia</taxon>
        <taxon>Candidatus Sumerlaeales</taxon>
        <taxon>Candidatus Sumerlaeaceae</taxon>
        <taxon>Candidatus Sumerlaea</taxon>
    </lineage>
</organism>
<dbReference type="InterPro" id="IPR017871">
    <property type="entry name" value="ABC_transporter-like_CS"/>
</dbReference>
<gene>
    <name evidence="6" type="ORF">BRCON_1412</name>
</gene>
<dbReference type="EMBL" id="CP030759">
    <property type="protein sequence ID" value="AXA36189.1"/>
    <property type="molecule type" value="Genomic_DNA"/>
</dbReference>
<dbReference type="GO" id="GO:0016887">
    <property type="term" value="F:ATP hydrolysis activity"/>
    <property type="evidence" value="ECO:0007669"/>
    <property type="project" value="InterPro"/>
</dbReference>
<dbReference type="SMART" id="SM00382">
    <property type="entry name" value="AAA"/>
    <property type="match status" value="1"/>
</dbReference>
<dbReference type="InterPro" id="IPR003593">
    <property type="entry name" value="AAA+_ATPase"/>
</dbReference>
<name>A0A2Z4Y5D7_SUMC1</name>
<dbReference type="InterPro" id="IPR003439">
    <property type="entry name" value="ABC_transporter-like_ATP-bd"/>
</dbReference>
<proteinExistence type="inferred from homology"/>
<evidence type="ECO:0000256" key="4">
    <source>
        <dbReference type="ARBA" id="ARBA00022840"/>
    </source>
</evidence>
<dbReference type="InterPro" id="IPR027417">
    <property type="entry name" value="P-loop_NTPase"/>
</dbReference>
<comment type="similarity">
    <text evidence="1">Belongs to the ABC transporter superfamily.</text>
</comment>
<evidence type="ECO:0000256" key="3">
    <source>
        <dbReference type="ARBA" id="ARBA00022741"/>
    </source>
</evidence>
<dbReference type="SUPFAM" id="SSF52540">
    <property type="entry name" value="P-loop containing nucleoside triphosphate hydrolases"/>
    <property type="match status" value="1"/>
</dbReference>
<dbReference type="PANTHER" id="PTHR42734:SF17">
    <property type="entry name" value="METAL TRANSPORT SYSTEM ATP-BINDING PROTEIN TM_0124-RELATED"/>
    <property type="match status" value="1"/>
</dbReference>
<dbReference type="PANTHER" id="PTHR42734">
    <property type="entry name" value="METAL TRANSPORT SYSTEM ATP-BINDING PROTEIN TM_0124-RELATED"/>
    <property type="match status" value="1"/>
</dbReference>
<sequence>MRAIILNHPCMVQDDCLIALRDVSVRFRKVHALTGVDFQVQAGELVAVLGPNGAGKSTLLHLLALSLRPSSGVVTWRGRDVWSCARRPRMRAAATVGLVPQRSVFNATLPVTAFDVLAMGLLARGHRWPWLTRSERNAIATAAEGMGIEHLLKRPYRELSGGEQQKVQLARVLVQEPELLLLDEPTTGLDLTWQRRLTELIGQIHSRHGLPIVMTTHHPHHIPATCTRVLLLDRGKIVYAGPSDSRELRERAEILFGAESSEGDSAGVSESFYGGAWGARC</sequence>
<dbReference type="GO" id="GO:0005524">
    <property type="term" value="F:ATP binding"/>
    <property type="evidence" value="ECO:0007669"/>
    <property type="project" value="UniProtKB-KW"/>
</dbReference>
<dbReference type="Pfam" id="PF00005">
    <property type="entry name" value="ABC_tran"/>
    <property type="match status" value="1"/>
</dbReference>
<reference evidence="6 7" key="1">
    <citation type="submission" date="2018-05" db="EMBL/GenBank/DDBJ databases">
        <title>A metagenomic window into the 2 km-deep terrestrial subsurface aquifer revealed taxonomically and functionally diverse microbial community comprising novel uncultured bacterial lineages.</title>
        <authorList>
            <person name="Kadnikov V.V."/>
            <person name="Mardanov A.V."/>
            <person name="Beletsky A.V."/>
            <person name="Banks D."/>
            <person name="Pimenov N.V."/>
            <person name="Frank Y.A."/>
            <person name="Karnachuk O.V."/>
            <person name="Ravin N.V."/>
        </authorList>
    </citation>
    <scope>NUCLEOTIDE SEQUENCE [LARGE SCALE GENOMIC DNA]</scope>
    <source>
        <strain evidence="6">BY</strain>
    </source>
</reference>
<dbReference type="Gene3D" id="3.40.50.300">
    <property type="entry name" value="P-loop containing nucleotide triphosphate hydrolases"/>
    <property type="match status" value="1"/>
</dbReference>
<evidence type="ECO:0000259" key="5">
    <source>
        <dbReference type="PROSITE" id="PS50893"/>
    </source>
</evidence>
<evidence type="ECO:0000313" key="7">
    <source>
        <dbReference type="Proteomes" id="UP000262583"/>
    </source>
</evidence>
<keyword evidence="4 6" id="KW-0067">ATP-binding</keyword>
<protein>
    <submittedName>
        <fullName evidence="6">Zinc ABC transporter, ATP-binding protein ZnuC</fullName>
    </submittedName>
</protein>
<dbReference type="PROSITE" id="PS50893">
    <property type="entry name" value="ABC_TRANSPORTER_2"/>
    <property type="match status" value="1"/>
</dbReference>
<evidence type="ECO:0000256" key="2">
    <source>
        <dbReference type="ARBA" id="ARBA00022448"/>
    </source>
</evidence>
<dbReference type="Proteomes" id="UP000262583">
    <property type="component" value="Chromosome"/>
</dbReference>
<dbReference type="AlphaFoldDB" id="A0A2Z4Y5D7"/>
<evidence type="ECO:0000313" key="6">
    <source>
        <dbReference type="EMBL" id="AXA36189.1"/>
    </source>
</evidence>
<dbReference type="KEGG" id="schv:BRCON_1412"/>
<dbReference type="PROSITE" id="PS00211">
    <property type="entry name" value="ABC_TRANSPORTER_1"/>
    <property type="match status" value="1"/>
</dbReference>
<evidence type="ECO:0000256" key="1">
    <source>
        <dbReference type="ARBA" id="ARBA00005417"/>
    </source>
</evidence>
<keyword evidence="2" id="KW-0813">Transport</keyword>
<keyword evidence="3" id="KW-0547">Nucleotide-binding</keyword>
<feature type="domain" description="ABC transporter" evidence="5">
    <location>
        <begin position="18"/>
        <end position="259"/>
    </location>
</feature>
<dbReference type="InterPro" id="IPR050153">
    <property type="entry name" value="Metal_Ion_Import_ABC"/>
</dbReference>
<accession>A0A2Z4Y5D7</accession>